<evidence type="ECO:0000313" key="4">
    <source>
        <dbReference type="Proteomes" id="UP000033740"/>
    </source>
</evidence>
<dbReference type="Pfam" id="PF04248">
    <property type="entry name" value="NTP_transf_9"/>
    <property type="match status" value="1"/>
</dbReference>
<feature type="domain" description="DUF427" evidence="2">
    <location>
        <begin position="1"/>
        <end position="94"/>
    </location>
</feature>
<dbReference type="AlphaFoldDB" id="A0A0F0LKH4"/>
<dbReference type="InterPro" id="IPR007361">
    <property type="entry name" value="DUF427"/>
</dbReference>
<dbReference type="STRING" id="582680.RS86_01455"/>
<dbReference type="Gene3D" id="2.170.150.40">
    <property type="entry name" value="Domain of unknown function (DUF427)"/>
    <property type="match status" value="1"/>
</dbReference>
<comment type="caution">
    <text evidence="3">The sequence shown here is derived from an EMBL/GenBank/DDBJ whole genome shotgun (WGS) entry which is preliminary data.</text>
</comment>
<dbReference type="PATRIC" id="fig|582680.6.peg.1493"/>
<proteinExistence type="predicted"/>
<sequence length="110" mass="11556">MQAVFEGTVIANADDADVVVVEGDRYFPPTSITEGVLQAGSTSDSPSGQGERQSYAIRVGEQDHEDLAWAHLHPSAEAVERAGVDFSGYVAFAPAVTVREGVVPQEGALP</sequence>
<reference evidence="3 4" key="1">
    <citation type="submission" date="2015-02" db="EMBL/GenBank/DDBJ databases">
        <title>Draft genome sequences of ten Microbacterium spp. with emphasis on heavy metal contaminated environments.</title>
        <authorList>
            <person name="Corretto E."/>
        </authorList>
    </citation>
    <scope>NUCLEOTIDE SEQUENCE [LARGE SCALE GENOMIC DNA]</scope>
    <source>
        <strain evidence="3 4">ARN176</strain>
    </source>
</reference>
<keyword evidence="4" id="KW-1185">Reference proteome</keyword>
<organism evidence="3 4">
    <name type="scientific">Microbacterium azadirachtae</name>
    <dbReference type="NCBI Taxonomy" id="582680"/>
    <lineage>
        <taxon>Bacteria</taxon>
        <taxon>Bacillati</taxon>
        <taxon>Actinomycetota</taxon>
        <taxon>Actinomycetes</taxon>
        <taxon>Micrococcales</taxon>
        <taxon>Microbacteriaceae</taxon>
        <taxon>Microbacterium</taxon>
    </lineage>
</organism>
<dbReference type="Proteomes" id="UP000033740">
    <property type="component" value="Unassembled WGS sequence"/>
</dbReference>
<feature type="compositionally biased region" description="Polar residues" evidence="1">
    <location>
        <begin position="39"/>
        <end position="52"/>
    </location>
</feature>
<protein>
    <recommendedName>
        <fullName evidence="2">DUF427 domain-containing protein</fullName>
    </recommendedName>
</protein>
<dbReference type="RefSeq" id="WP_045271563.1">
    <property type="nucleotide sequence ID" value="NZ_JYIX01000032.1"/>
</dbReference>
<name>A0A0F0LKH4_9MICO</name>
<evidence type="ECO:0000313" key="3">
    <source>
        <dbReference type="EMBL" id="KJL33658.1"/>
    </source>
</evidence>
<accession>A0A0F0LKH4</accession>
<gene>
    <name evidence="3" type="ORF">RS86_01455</name>
</gene>
<feature type="region of interest" description="Disordered" evidence="1">
    <location>
        <begin position="31"/>
        <end position="53"/>
    </location>
</feature>
<dbReference type="EMBL" id="JYIX01000032">
    <property type="protein sequence ID" value="KJL33658.1"/>
    <property type="molecule type" value="Genomic_DNA"/>
</dbReference>
<evidence type="ECO:0000256" key="1">
    <source>
        <dbReference type="SAM" id="MobiDB-lite"/>
    </source>
</evidence>
<dbReference type="InterPro" id="IPR038694">
    <property type="entry name" value="DUF427_sf"/>
</dbReference>
<evidence type="ECO:0000259" key="2">
    <source>
        <dbReference type="Pfam" id="PF04248"/>
    </source>
</evidence>